<dbReference type="GO" id="GO:0042781">
    <property type="term" value="F:3'-tRNA processing endoribonuclease activity"/>
    <property type="evidence" value="ECO:0007669"/>
    <property type="project" value="TreeGrafter"/>
</dbReference>
<keyword evidence="2" id="KW-0378">Hydrolase</keyword>
<name>A0A562INY1_9ACTN</name>
<dbReference type="Proteomes" id="UP000321490">
    <property type="component" value="Unassembled WGS sequence"/>
</dbReference>
<dbReference type="SUPFAM" id="SSF56281">
    <property type="entry name" value="Metallo-hydrolase/oxidoreductase"/>
    <property type="match status" value="1"/>
</dbReference>
<proteinExistence type="predicted"/>
<dbReference type="OrthoDB" id="4137979at2"/>
<dbReference type="InterPro" id="IPR001279">
    <property type="entry name" value="Metallo-B-lactamas"/>
</dbReference>
<keyword evidence="1" id="KW-0540">Nuclease</keyword>
<protein>
    <submittedName>
        <fullName evidence="4">Ribonuclease BN (tRNA processing enzyme)</fullName>
    </submittedName>
</protein>
<dbReference type="InterPro" id="IPR006311">
    <property type="entry name" value="TAT_signal"/>
</dbReference>
<keyword evidence="5" id="KW-1185">Reference proteome</keyword>
<dbReference type="PANTHER" id="PTHR46018">
    <property type="entry name" value="ZINC PHOSPHODIESTERASE ELAC PROTEIN 1"/>
    <property type="match status" value="1"/>
</dbReference>
<evidence type="ECO:0000256" key="2">
    <source>
        <dbReference type="ARBA" id="ARBA00022801"/>
    </source>
</evidence>
<keyword evidence="1" id="KW-0255">Endonuclease</keyword>
<reference evidence="4 5" key="1">
    <citation type="submission" date="2019-07" db="EMBL/GenBank/DDBJ databases">
        <title>R&amp;d 2014.</title>
        <authorList>
            <person name="Klenk H.-P."/>
        </authorList>
    </citation>
    <scope>NUCLEOTIDE SEQUENCE [LARGE SCALE GENOMIC DNA]</scope>
    <source>
        <strain evidence="4 5">DSM 45764</strain>
    </source>
</reference>
<dbReference type="PROSITE" id="PS51318">
    <property type="entry name" value="TAT"/>
    <property type="match status" value="1"/>
</dbReference>
<evidence type="ECO:0000259" key="3">
    <source>
        <dbReference type="Pfam" id="PF00753"/>
    </source>
</evidence>
<dbReference type="InterPro" id="IPR044094">
    <property type="entry name" value="AtsA-like_MBL-fold"/>
</dbReference>
<evidence type="ECO:0000313" key="5">
    <source>
        <dbReference type="Proteomes" id="UP000321490"/>
    </source>
</evidence>
<dbReference type="EMBL" id="VLKF01000001">
    <property type="protein sequence ID" value="TWH72691.1"/>
    <property type="molecule type" value="Genomic_DNA"/>
</dbReference>
<accession>A0A562INY1</accession>
<dbReference type="Pfam" id="PF00753">
    <property type="entry name" value="Lactamase_B"/>
    <property type="match status" value="1"/>
</dbReference>
<dbReference type="Gene3D" id="3.60.15.10">
    <property type="entry name" value="Ribonuclease Z/Hydroxyacylglutathione hydrolase-like"/>
    <property type="match status" value="1"/>
</dbReference>
<gene>
    <name evidence="4" type="ORF">JD78_01213</name>
</gene>
<comment type="caution">
    <text evidence="4">The sequence shown here is derived from an EMBL/GenBank/DDBJ whole genome shotgun (WGS) entry which is preliminary data.</text>
</comment>
<dbReference type="CDD" id="cd07719">
    <property type="entry name" value="arylsulfatase_AtsA-like_MBL-fold"/>
    <property type="match status" value="1"/>
</dbReference>
<organism evidence="4 5">
    <name type="scientific">Modestobacter roseus</name>
    <dbReference type="NCBI Taxonomy" id="1181884"/>
    <lineage>
        <taxon>Bacteria</taxon>
        <taxon>Bacillati</taxon>
        <taxon>Actinomycetota</taxon>
        <taxon>Actinomycetes</taxon>
        <taxon>Geodermatophilales</taxon>
        <taxon>Geodermatophilaceae</taxon>
        <taxon>Modestobacter</taxon>
    </lineage>
</organism>
<evidence type="ECO:0000313" key="4">
    <source>
        <dbReference type="EMBL" id="TWH72691.1"/>
    </source>
</evidence>
<dbReference type="InterPro" id="IPR036866">
    <property type="entry name" value="RibonucZ/Hydroxyglut_hydro"/>
</dbReference>
<dbReference type="AlphaFoldDB" id="A0A562INY1"/>
<dbReference type="PANTHER" id="PTHR46018:SF2">
    <property type="entry name" value="ZINC PHOSPHODIESTERASE ELAC PROTEIN 1"/>
    <property type="match status" value="1"/>
</dbReference>
<sequence length="397" mass="42387">MCDAVSRAMSDVSALPESSRRRFLQALGVTAAAGGMVAAGLGSAQAAPRGRGHRPVRNRTRLVLLGTAGGPVHQSHDHYGVSTAVVYEDRVYVVDLGLGAYRRLIESGLSPLGTGAASLSQVRGIFFTHLHSDHTTDWPAVYATGPMNAVGRPQGSVIEVFGPGDRGTLPRVFPPGRAVPEVVNPEQPTAGISGMTGYLRQAFSQDFNDRTRDSNFPGPESLFHVQDIDLTGIWDVDPAGTPPRLDRPIEVWQDGDVRITATLVDHHPTAPAFAYRFDTPDGSVVVSGDTTVSANLIDLARDTDYLVHEVIDPAYVDQIVASLPPAIGGPLREHLIAAHTTIEQVGRDVAEPAGARNLVLNHLVPADSSRRRWAAAQHGYSGRLIVGEDLLQLGIGR</sequence>
<evidence type="ECO:0000256" key="1">
    <source>
        <dbReference type="ARBA" id="ARBA00022759"/>
    </source>
</evidence>
<feature type="domain" description="Metallo-beta-lactamase" evidence="3">
    <location>
        <begin position="80"/>
        <end position="318"/>
    </location>
</feature>